<feature type="transmembrane region" description="Helical" evidence="10">
    <location>
        <begin position="169"/>
        <end position="192"/>
    </location>
</feature>
<keyword evidence="8 10" id="KW-0472">Membrane</keyword>
<dbReference type="GO" id="GO:0015297">
    <property type="term" value="F:antiporter activity"/>
    <property type="evidence" value="ECO:0007669"/>
    <property type="project" value="UniProtKB-KW"/>
</dbReference>
<comment type="subcellular location">
    <subcellularLocation>
        <location evidence="1">Cell membrane</location>
        <topology evidence="1">Multi-pass membrane protein</topology>
    </subcellularLocation>
</comment>
<evidence type="ECO:0000256" key="2">
    <source>
        <dbReference type="ARBA" id="ARBA00022448"/>
    </source>
</evidence>
<evidence type="ECO:0000313" key="12">
    <source>
        <dbReference type="Proteomes" id="UP000030634"/>
    </source>
</evidence>
<reference evidence="12" key="1">
    <citation type="submission" date="2014-11" db="EMBL/GenBank/DDBJ databases">
        <title>Hymenobacter sp. DG25B genome submission.</title>
        <authorList>
            <person name="Jung H.-Y."/>
            <person name="Kim M.K."/>
            <person name="Srinivasan S."/>
            <person name="Lim S."/>
        </authorList>
    </citation>
    <scope>NUCLEOTIDE SEQUENCE [LARGE SCALE GENOMIC DNA]</scope>
    <source>
        <strain evidence="12">DY59</strain>
    </source>
</reference>
<feature type="transmembrane region" description="Helical" evidence="10">
    <location>
        <begin position="98"/>
        <end position="118"/>
    </location>
</feature>
<evidence type="ECO:0000256" key="10">
    <source>
        <dbReference type="SAM" id="Phobius"/>
    </source>
</evidence>
<feature type="transmembrane region" description="Helical" evidence="10">
    <location>
        <begin position="329"/>
        <end position="352"/>
    </location>
</feature>
<dbReference type="KEGG" id="dsw:QR90_09025"/>
<feature type="transmembrane region" description="Helical" evidence="10">
    <location>
        <begin position="198"/>
        <end position="220"/>
    </location>
</feature>
<keyword evidence="7" id="KW-0406">Ion transport</keyword>
<dbReference type="GO" id="GO:0005886">
    <property type="term" value="C:plasma membrane"/>
    <property type="evidence" value="ECO:0007669"/>
    <property type="project" value="UniProtKB-SubCell"/>
</dbReference>
<dbReference type="AlphaFoldDB" id="A0A0A7KKW3"/>
<evidence type="ECO:0000256" key="8">
    <source>
        <dbReference type="ARBA" id="ARBA00023136"/>
    </source>
</evidence>
<dbReference type="InterPro" id="IPR002528">
    <property type="entry name" value="MATE_fam"/>
</dbReference>
<keyword evidence="5 10" id="KW-0812">Transmembrane</keyword>
<feature type="transmembrane region" description="Helical" evidence="10">
    <location>
        <begin position="138"/>
        <end position="157"/>
    </location>
</feature>
<evidence type="ECO:0000256" key="5">
    <source>
        <dbReference type="ARBA" id="ARBA00022692"/>
    </source>
</evidence>
<dbReference type="PANTHER" id="PTHR43298:SF2">
    <property type="entry name" value="FMN_FAD EXPORTER YEEO-RELATED"/>
    <property type="match status" value="1"/>
</dbReference>
<dbReference type="Pfam" id="PF01554">
    <property type="entry name" value="MatE"/>
    <property type="match status" value="2"/>
</dbReference>
<proteinExistence type="predicted"/>
<evidence type="ECO:0000256" key="9">
    <source>
        <dbReference type="ARBA" id="ARBA00031636"/>
    </source>
</evidence>
<evidence type="ECO:0000256" key="7">
    <source>
        <dbReference type="ARBA" id="ARBA00023065"/>
    </source>
</evidence>
<dbReference type="RefSeq" id="WP_039683980.1">
    <property type="nucleotide sequence ID" value="NZ_CP010028.1"/>
</dbReference>
<dbReference type="GO" id="GO:0042910">
    <property type="term" value="F:xenobiotic transmembrane transporter activity"/>
    <property type="evidence" value="ECO:0007669"/>
    <property type="project" value="InterPro"/>
</dbReference>
<evidence type="ECO:0000256" key="4">
    <source>
        <dbReference type="ARBA" id="ARBA00022475"/>
    </source>
</evidence>
<dbReference type="Proteomes" id="UP000030634">
    <property type="component" value="Chromosome"/>
</dbReference>
<dbReference type="InterPro" id="IPR048279">
    <property type="entry name" value="MdtK-like"/>
</dbReference>
<evidence type="ECO:0000256" key="3">
    <source>
        <dbReference type="ARBA" id="ARBA00022449"/>
    </source>
</evidence>
<dbReference type="PIRSF" id="PIRSF006603">
    <property type="entry name" value="DinF"/>
    <property type="match status" value="1"/>
</dbReference>
<sequence>MSAVPSLTVPSETIKSPMREIASIAVPVSLEMVIQLVLTFINQIIVGVLGAVAVAAVGLTGSLSFLFFVTLGALGSGTSILIARRAGANDSAGVNQTLSVTLAVSLLLAGALTVPIILNADTLLRLAGGAEDVTRTAVPYMQVSMLALVPGVLGWIFSGALRSLGHARTPLVVTSCTVVVESLVAYGLVFGVGPLPQLGVVGAAWALVIANALKAALLAYQVYGPRHLAALQFPTRAALRAITGPLIALSAPLAFTEFVWSMGNFLYAAVFARVGTVALAASQIVSTLEGIFIVGSFGLMSSATVFIGRSLGQGDAAGAQLWLARIARAGLVTGLGFGVLFALSALIVPGLFPKVGAAVQHIALIGILINASTQVFKVRNMIVGGGILPSAGDGKGIILGDVVGAFVVGLPLAIWLGLYTPLGVWGVFLARGLEEIVKVGIFEWRRRRVNWEKLALEQGAQTGQPERVAVA</sequence>
<keyword evidence="2" id="KW-0813">Transport</keyword>
<feature type="transmembrane region" description="Helical" evidence="10">
    <location>
        <begin position="36"/>
        <end position="59"/>
    </location>
</feature>
<feature type="transmembrane region" description="Helical" evidence="10">
    <location>
        <begin position="291"/>
        <end position="308"/>
    </location>
</feature>
<feature type="transmembrane region" description="Helical" evidence="10">
    <location>
        <begin position="65"/>
        <end position="86"/>
    </location>
</feature>
<evidence type="ECO:0000256" key="6">
    <source>
        <dbReference type="ARBA" id="ARBA00022989"/>
    </source>
</evidence>
<dbReference type="PANTHER" id="PTHR43298">
    <property type="entry name" value="MULTIDRUG RESISTANCE PROTEIN NORM-RELATED"/>
    <property type="match status" value="1"/>
</dbReference>
<dbReference type="HOGENOM" id="CLU_012893_5_1_0"/>
<protein>
    <recommendedName>
        <fullName evidence="9">Multidrug-efflux transporter</fullName>
    </recommendedName>
</protein>
<feature type="transmembrane region" description="Helical" evidence="10">
    <location>
        <begin position="265"/>
        <end position="285"/>
    </location>
</feature>
<keyword evidence="3" id="KW-0050">Antiport</keyword>
<evidence type="ECO:0000256" key="1">
    <source>
        <dbReference type="ARBA" id="ARBA00004651"/>
    </source>
</evidence>
<keyword evidence="4" id="KW-1003">Cell membrane</keyword>
<name>A0A0A7KKW3_9DEIO</name>
<gene>
    <name evidence="11" type="ORF">QR90_09025</name>
</gene>
<dbReference type="NCBIfam" id="TIGR00797">
    <property type="entry name" value="matE"/>
    <property type="match status" value="1"/>
</dbReference>
<feature type="transmembrane region" description="Helical" evidence="10">
    <location>
        <begin position="358"/>
        <end position="376"/>
    </location>
</feature>
<accession>A0A0A7KKW3</accession>
<evidence type="ECO:0000313" key="11">
    <source>
        <dbReference type="EMBL" id="AIZ45208.1"/>
    </source>
</evidence>
<keyword evidence="6 10" id="KW-1133">Transmembrane helix</keyword>
<dbReference type="STRING" id="1182571.QR90_09025"/>
<organism evidence="11 12">
    <name type="scientific">Deinococcus radiopugnans</name>
    <dbReference type="NCBI Taxonomy" id="57497"/>
    <lineage>
        <taxon>Bacteria</taxon>
        <taxon>Thermotogati</taxon>
        <taxon>Deinococcota</taxon>
        <taxon>Deinococci</taxon>
        <taxon>Deinococcales</taxon>
        <taxon>Deinococcaceae</taxon>
        <taxon>Deinococcus</taxon>
    </lineage>
</organism>
<dbReference type="GO" id="GO:0006811">
    <property type="term" value="P:monoatomic ion transport"/>
    <property type="evidence" value="ECO:0007669"/>
    <property type="project" value="UniProtKB-KW"/>
</dbReference>
<dbReference type="EMBL" id="CP010028">
    <property type="protein sequence ID" value="AIZ45208.1"/>
    <property type="molecule type" value="Genomic_DNA"/>
</dbReference>
<dbReference type="InterPro" id="IPR050222">
    <property type="entry name" value="MATE_MdtK"/>
</dbReference>
<feature type="transmembrane region" description="Helical" evidence="10">
    <location>
        <begin position="397"/>
        <end position="418"/>
    </location>
</feature>